<dbReference type="InterPro" id="IPR053157">
    <property type="entry name" value="Sterol_Uptake_Regulator"/>
</dbReference>
<dbReference type="PROSITE" id="PS50048">
    <property type="entry name" value="ZN2_CY6_FUNGAL_2"/>
    <property type="match status" value="1"/>
</dbReference>
<dbReference type="CDD" id="cd00067">
    <property type="entry name" value="GAL4"/>
    <property type="match status" value="1"/>
</dbReference>
<dbReference type="AlphaFoldDB" id="A0AAX6MVV2"/>
<keyword evidence="4" id="KW-1185">Reference proteome</keyword>
<sequence>MQKRRSHKKSRNGCQNCKKWHTKCDEQGPPCNNCILRKATCVYNRPRAGASNDGNSPAMHPRSGALARYPASIERPRGDLGAICAAYGGPTRLLELELMNQWSTHTYKSFCGMQEDVDYLQTILPRSALNYDFMLNCLFAIASLQIARTTGEANSRKYVNAALEYYNRGSTSFRSHLGNMNADNCHVLYMFSAVAIAVHLTIPQQFSQSTSMLDLASVAFDLVNGSTSIGMLGMPWLLNSPFPLRIMLSRIGASKDLIEPDIKAALDRLHSLNSQQHAGTPKPIESFEEEGTIRIVHDYELYQIVIQGLEMSYAEEAAGVLEGFGAGFPGFAGKKFASLVGRRDPFALLIVLHWTILLNSIHVRFWWLQSIAAPLGQEISDFLRTSHPSLAIEWADAISWALNRLGLLKSRSRELSYNSESAELEQTERALSQPIMQSSRICFG</sequence>
<accession>A0AAX6MVV2</accession>
<evidence type="ECO:0000313" key="4">
    <source>
        <dbReference type="Proteomes" id="UP001369815"/>
    </source>
</evidence>
<reference evidence="3 4" key="1">
    <citation type="journal article" date="2024" name="Front Chem Biol">
        <title>Unveiling the potential of Daldinia eschscholtzii MFLUCC 19-0629 through bioactivity and bioinformatics studies for enhanced sustainable agriculture production.</title>
        <authorList>
            <person name="Brooks S."/>
            <person name="Weaver J.A."/>
            <person name="Klomchit A."/>
            <person name="Alharthi S.A."/>
            <person name="Onlamun T."/>
            <person name="Nurani R."/>
            <person name="Vong T.K."/>
            <person name="Alberti F."/>
            <person name="Greco C."/>
        </authorList>
    </citation>
    <scope>NUCLEOTIDE SEQUENCE [LARGE SCALE GENOMIC DNA]</scope>
    <source>
        <strain evidence="3">MFLUCC 19-0629</strain>
    </source>
</reference>
<dbReference type="SUPFAM" id="SSF57701">
    <property type="entry name" value="Zn2/Cys6 DNA-binding domain"/>
    <property type="match status" value="1"/>
</dbReference>
<dbReference type="InterPro" id="IPR001138">
    <property type="entry name" value="Zn2Cys6_DnaBD"/>
</dbReference>
<dbReference type="Proteomes" id="UP001369815">
    <property type="component" value="Unassembled WGS sequence"/>
</dbReference>
<feature type="domain" description="Zn(2)-C6 fungal-type" evidence="2">
    <location>
        <begin position="13"/>
        <end position="43"/>
    </location>
</feature>
<evidence type="ECO:0000259" key="2">
    <source>
        <dbReference type="PROSITE" id="PS50048"/>
    </source>
</evidence>
<dbReference type="PROSITE" id="PS00463">
    <property type="entry name" value="ZN2_CY6_FUNGAL_1"/>
    <property type="match status" value="1"/>
</dbReference>
<gene>
    <name evidence="3" type="ORF">Daesc_002019</name>
</gene>
<keyword evidence="1" id="KW-0539">Nucleus</keyword>
<organism evidence="3 4">
    <name type="scientific">Daldinia eschscholtzii</name>
    <dbReference type="NCBI Taxonomy" id="292717"/>
    <lineage>
        <taxon>Eukaryota</taxon>
        <taxon>Fungi</taxon>
        <taxon>Dikarya</taxon>
        <taxon>Ascomycota</taxon>
        <taxon>Pezizomycotina</taxon>
        <taxon>Sordariomycetes</taxon>
        <taxon>Xylariomycetidae</taxon>
        <taxon>Xylariales</taxon>
        <taxon>Hypoxylaceae</taxon>
        <taxon>Daldinia</taxon>
    </lineage>
</organism>
<dbReference type="EMBL" id="JBANMG010000002">
    <property type="protein sequence ID" value="KAK6956739.1"/>
    <property type="molecule type" value="Genomic_DNA"/>
</dbReference>
<evidence type="ECO:0000313" key="3">
    <source>
        <dbReference type="EMBL" id="KAK6956739.1"/>
    </source>
</evidence>
<dbReference type="InterPro" id="IPR036864">
    <property type="entry name" value="Zn2-C6_fun-type_DNA-bd_sf"/>
</dbReference>
<comment type="caution">
    <text evidence="3">The sequence shown here is derived from an EMBL/GenBank/DDBJ whole genome shotgun (WGS) entry which is preliminary data.</text>
</comment>
<dbReference type="Pfam" id="PF00172">
    <property type="entry name" value="Zn_clus"/>
    <property type="match status" value="1"/>
</dbReference>
<dbReference type="Gene3D" id="4.10.240.10">
    <property type="entry name" value="Zn(2)-C6 fungal-type DNA-binding domain"/>
    <property type="match status" value="1"/>
</dbReference>
<dbReference type="PANTHER" id="PTHR47784:SF10">
    <property type="entry name" value="TRANSCRIPTION FACTOR, PUTATIVE (AFU_ORTHOLOGUE AFUA_6G14150)-RELATED"/>
    <property type="match status" value="1"/>
</dbReference>
<protein>
    <recommendedName>
        <fullName evidence="2">Zn(2)-C6 fungal-type domain-containing protein</fullName>
    </recommendedName>
</protein>
<dbReference type="GO" id="GO:0008270">
    <property type="term" value="F:zinc ion binding"/>
    <property type="evidence" value="ECO:0007669"/>
    <property type="project" value="InterPro"/>
</dbReference>
<evidence type="ECO:0000256" key="1">
    <source>
        <dbReference type="ARBA" id="ARBA00023242"/>
    </source>
</evidence>
<dbReference type="GO" id="GO:0001228">
    <property type="term" value="F:DNA-binding transcription activator activity, RNA polymerase II-specific"/>
    <property type="evidence" value="ECO:0007669"/>
    <property type="project" value="TreeGrafter"/>
</dbReference>
<proteinExistence type="predicted"/>
<dbReference type="PANTHER" id="PTHR47784">
    <property type="entry name" value="STEROL UPTAKE CONTROL PROTEIN 2"/>
    <property type="match status" value="1"/>
</dbReference>
<dbReference type="SMART" id="SM00066">
    <property type="entry name" value="GAL4"/>
    <property type="match status" value="1"/>
</dbReference>
<name>A0AAX6MVV2_9PEZI</name>